<reference evidence="2" key="1">
    <citation type="journal article" date="2019" name="bioRxiv">
        <title>The Genome of the Zebra Mussel, Dreissena polymorpha: A Resource for Invasive Species Research.</title>
        <authorList>
            <person name="McCartney M.A."/>
            <person name="Auch B."/>
            <person name="Kono T."/>
            <person name="Mallez S."/>
            <person name="Zhang Y."/>
            <person name="Obille A."/>
            <person name="Becker A."/>
            <person name="Abrahante J.E."/>
            <person name="Garbe J."/>
            <person name="Badalamenti J.P."/>
            <person name="Herman A."/>
            <person name="Mangelson H."/>
            <person name="Liachko I."/>
            <person name="Sullivan S."/>
            <person name="Sone E.D."/>
            <person name="Koren S."/>
            <person name="Silverstein K.A.T."/>
            <person name="Beckman K.B."/>
            <person name="Gohl D.M."/>
        </authorList>
    </citation>
    <scope>NUCLEOTIDE SEQUENCE</scope>
    <source>
        <strain evidence="2">Duluth1</strain>
        <tissue evidence="2">Whole animal</tissue>
    </source>
</reference>
<dbReference type="Proteomes" id="UP000828390">
    <property type="component" value="Unassembled WGS sequence"/>
</dbReference>
<accession>A0A9D3Z392</accession>
<feature type="signal peptide" evidence="1">
    <location>
        <begin position="1"/>
        <end position="20"/>
    </location>
</feature>
<feature type="chain" id="PRO_5039105011" evidence="1">
    <location>
        <begin position="21"/>
        <end position="139"/>
    </location>
</feature>
<evidence type="ECO:0000256" key="1">
    <source>
        <dbReference type="SAM" id="SignalP"/>
    </source>
</evidence>
<evidence type="ECO:0000313" key="2">
    <source>
        <dbReference type="EMBL" id="KAH3709836.1"/>
    </source>
</evidence>
<evidence type="ECO:0000313" key="3">
    <source>
        <dbReference type="Proteomes" id="UP000828390"/>
    </source>
</evidence>
<protein>
    <submittedName>
        <fullName evidence="2">Uncharacterized protein</fullName>
    </submittedName>
</protein>
<sequence>MMFHLTPVIMWVFIVAQVTSLPPLRQNDVDLSNRDNGINLNAENDRRGNDVISAGRDIISERLCRKCFCQVNLFHGACSMMSRLHTNMECLSAGPLCCCCVPGYVRCEGIQSPTTFSNADGSDTLEDLDVDREDIGILE</sequence>
<organism evidence="2 3">
    <name type="scientific">Dreissena polymorpha</name>
    <name type="common">Zebra mussel</name>
    <name type="synonym">Mytilus polymorpha</name>
    <dbReference type="NCBI Taxonomy" id="45954"/>
    <lineage>
        <taxon>Eukaryota</taxon>
        <taxon>Metazoa</taxon>
        <taxon>Spiralia</taxon>
        <taxon>Lophotrochozoa</taxon>
        <taxon>Mollusca</taxon>
        <taxon>Bivalvia</taxon>
        <taxon>Autobranchia</taxon>
        <taxon>Heteroconchia</taxon>
        <taxon>Euheterodonta</taxon>
        <taxon>Imparidentia</taxon>
        <taxon>Neoheterodontei</taxon>
        <taxon>Myida</taxon>
        <taxon>Dreissenoidea</taxon>
        <taxon>Dreissenidae</taxon>
        <taxon>Dreissena</taxon>
    </lineage>
</organism>
<keyword evidence="3" id="KW-1185">Reference proteome</keyword>
<dbReference type="EMBL" id="JAIWYP010000014">
    <property type="protein sequence ID" value="KAH3709836.1"/>
    <property type="molecule type" value="Genomic_DNA"/>
</dbReference>
<comment type="caution">
    <text evidence="2">The sequence shown here is derived from an EMBL/GenBank/DDBJ whole genome shotgun (WGS) entry which is preliminary data.</text>
</comment>
<proteinExistence type="predicted"/>
<keyword evidence="1" id="KW-0732">Signal</keyword>
<name>A0A9D3Z392_DREPO</name>
<reference evidence="2" key="2">
    <citation type="submission" date="2020-11" db="EMBL/GenBank/DDBJ databases">
        <authorList>
            <person name="McCartney M.A."/>
            <person name="Auch B."/>
            <person name="Kono T."/>
            <person name="Mallez S."/>
            <person name="Becker A."/>
            <person name="Gohl D.M."/>
            <person name="Silverstein K.A.T."/>
            <person name="Koren S."/>
            <person name="Bechman K.B."/>
            <person name="Herman A."/>
            <person name="Abrahante J.E."/>
            <person name="Garbe J."/>
        </authorList>
    </citation>
    <scope>NUCLEOTIDE SEQUENCE</scope>
    <source>
        <strain evidence="2">Duluth1</strain>
        <tissue evidence="2">Whole animal</tissue>
    </source>
</reference>
<dbReference type="AlphaFoldDB" id="A0A9D3Z392"/>
<gene>
    <name evidence="2" type="ORF">DPMN_069301</name>
</gene>